<protein>
    <submittedName>
        <fullName evidence="2">Uncharacterized protein</fullName>
    </submittedName>
</protein>
<evidence type="ECO:0000256" key="1">
    <source>
        <dbReference type="SAM" id="MobiDB-lite"/>
    </source>
</evidence>
<sequence>MALSQNTSLSSINIHLFNDFSNPPSLGPHHCSTTTQETESEPKFRSSPSRHPRHDCRTPLEVFNDHWTKTERTQKWVQEQQSIFGHDRPKPVRFYPDSADKMQNNDDREDFGLNEVLRRPSRSSTAAATGPSFEQLPDTSRAYFGHDRPKPVRLHQDELVLADKETSSRPRVDLVCVQAGKSIKAALKTCFV</sequence>
<gene>
    <name evidence="2" type="ORF">BU16DRAFT_559123</name>
</gene>
<accession>A0A6A6R0J8</accession>
<dbReference type="EMBL" id="MU004186">
    <property type="protein sequence ID" value="KAF2497373.1"/>
    <property type="molecule type" value="Genomic_DNA"/>
</dbReference>
<organism evidence="2 3">
    <name type="scientific">Lophium mytilinum</name>
    <dbReference type="NCBI Taxonomy" id="390894"/>
    <lineage>
        <taxon>Eukaryota</taxon>
        <taxon>Fungi</taxon>
        <taxon>Dikarya</taxon>
        <taxon>Ascomycota</taxon>
        <taxon>Pezizomycotina</taxon>
        <taxon>Dothideomycetes</taxon>
        <taxon>Pleosporomycetidae</taxon>
        <taxon>Mytilinidiales</taxon>
        <taxon>Mytilinidiaceae</taxon>
        <taxon>Lophium</taxon>
    </lineage>
</organism>
<reference evidence="2" key="1">
    <citation type="journal article" date="2020" name="Stud. Mycol.">
        <title>101 Dothideomycetes genomes: a test case for predicting lifestyles and emergence of pathogens.</title>
        <authorList>
            <person name="Haridas S."/>
            <person name="Albert R."/>
            <person name="Binder M."/>
            <person name="Bloem J."/>
            <person name="Labutti K."/>
            <person name="Salamov A."/>
            <person name="Andreopoulos B."/>
            <person name="Baker S."/>
            <person name="Barry K."/>
            <person name="Bills G."/>
            <person name="Bluhm B."/>
            <person name="Cannon C."/>
            <person name="Castanera R."/>
            <person name="Culley D."/>
            <person name="Daum C."/>
            <person name="Ezra D."/>
            <person name="Gonzalez J."/>
            <person name="Henrissat B."/>
            <person name="Kuo A."/>
            <person name="Liang C."/>
            <person name="Lipzen A."/>
            <person name="Lutzoni F."/>
            <person name="Magnuson J."/>
            <person name="Mondo S."/>
            <person name="Nolan M."/>
            <person name="Ohm R."/>
            <person name="Pangilinan J."/>
            <person name="Park H.-J."/>
            <person name="Ramirez L."/>
            <person name="Alfaro M."/>
            <person name="Sun H."/>
            <person name="Tritt A."/>
            <person name="Yoshinaga Y."/>
            <person name="Zwiers L.-H."/>
            <person name="Turgeon B."/>
            <person name="Goodwin S."/>
            <person name="Spatafora J."/>
            <person name="Crous P."/>
            <person name="Grigoriev I."/>
        </authorList>
    </citation>
    <scope>NUCLEOTIDE SEQUENCE</scope>
    <source>
        <strain evidence="2">CBS 269.34</strain>
    </source>
</reference>
<proteinExistence type="predicted"/>
<keyword evidence="3" id="KW-1185">Reference proteome</keyword>
<feature type="region of interest" description="Disordered" evidence="1">
    <location>
        <begin position="18"/>
        <end position="57"/>
    </location>
</feature>
<evidence type="ECO:0000313" key="3">
    <source>
        <dbReference type="Proteomes" id="UP000799750"/>
    </source>
</evidence>
<feature type="region of interest" description="Disordered" evidence="1">
    <location>
        <begin position="87"/>
        <end position="106"/>
    </location>
</feature>
<dbReference type="Proteomes" id="UP000799750">
    <property type="component" value="Unassembled WGS sequence"/>
</dbReference>
<dbReference type="AlphaFoldDB" id="A0A6A6R0J8"/>
<feature type="region of interest" description="Disordered" evidence="1">
    <location>
        <begin position="120"/>
        <end position="140"/>
    </location>
</feature>
<evidence type="ECO:0000313" key="2">
    <source>
        <dbReference type="EMBL" id="KAF2497373.1"/>
    </source>
</evidence>
<name>A0A6A6R0J8_9PEZI</name>